<accession>A0A3T1CYV8</accession>
<dbReference type="InterPro" id="IPR002372">
    <property type="entry name" value="PQQ_rpt_dom"/>
</dbReference>
<keyword evidence="3" id="KW-1185">Reference proteome</keyword>
<dbReference type="InterPro" id="IPR018391">
    <property type="entry name" value="PQQ_b-propeller_rpt"/>
</dbReference>
<name>A0A3T1CYV8_9BACL</name>
<protein>
    <submittedName>
        <fullName evidence="2">Serine/threonine protein kinase</fullName>
    </submittedName>
</protein>
<dbReference type="PANTHER" id="PTHR34512">
    <property type="entry name" value="CELL SURFACE PROTEIN"/>
    <property type="match status" value="1"/>
</dbReference>
<feature type="domain" description="Pyrrolo-quinoline quinone repeat" evidence="1">
    <location>
        <begin position="90"/>
        <end position="231"/>
    </location>
</feature>
<dbReference type="Proteomes" id="UP000289856">
    <property type="component" value="Chromosome"/>
</dbReference>
<dbReference type="AlphaFoldDB" id="A0A3T1CYV8"/>
<dbReference type="PANTHER" id="PTHR34512:SF30">
    <property type="entry name" value="OUTER MEMBRANE PROTEIN ASSEMBLY FACTOR BAMB"/>
    <property type="match status" value="1"/>
</dbReference>
<dbReference type="InterPro" id="IPR011047">
    <property type="entry name" value="Quinoprotein_ADH-like_sf"/>
</dbReference>
<dbReference type="InterPro" id="IPR015943">
    <property type="entry name" value="WD40/YVTN_repeat-like_dom_sf"/>
</dbReference>
<proteinExistence type="predicted"/>
<evidence type="ECO:0000313" key="2">
    <source>
        <dbReference type="EMBL" id="BBI30935.1"/>
    </source>
</evidence>
<keyword evidence="2" id="KW-0723">Serine/threonine-protein kinase</keyword>
<organism evidence="2 3">
    <name type="scientific">Cohnella abietis</name>
    <dbReference type="NCBI Taxonomy" id="2507935"/>
    <lineage>
        <taxon>Bacteria</taxon>
        <taxon>Bacillati</taxon>
        <taxon>Bacillota</taxon>
        <taxon>Bacilli</taxon>
        <taxon>Bacillales</taxon>
        <taxon>Paenibacillaceae</taxon>
        <taxon>Cohnella</taxon>
    </lineage>
</organism>
<dbReference type="GO" id="GO:0004674">
    <property type="term" value="F:protein serine/threonine kinase activity"/>
    <property type="evidence" value="ECO:0007669"/>
    <property type="project" value="UniProtKB-KW"/>
</dbReference>
<keyword evidence="2" id="KW-0808">Transferase</keyword>
<dbReference type="RefSeq" id="WP_130604832.1">
    <property type="nucleotide sequence ID" value="NZ_AP019400.1"/>
</dbReference>
<evidence type="ECO:0000313" key="3">
    <source>
        <dbReference type="Proteomes" id="UP000289856"/>
    </source>
</evidence>
<dbReference type="KEGG" id="cohn:KCTCHS21_03340"/>
<dbReference type="Gene3D" id="2.130.10.10">
    <property type="entry name" value="YVTN repeat-like/Quinoprotein amine dehydrogenase"/>
    <property type="match status" value="1"/>
</dbReference>
<dbReference type="SMART" id="SM00564">
    <property type="entry name" value="PQQ"/>
    <property type="match status" value="4"/>
</dbReference>
<dbReference type="EMBL" id="AP019400">
    <property type="protein sequence ID" value="BBI30935.1"/>
    <property type="molecule type" value="Genomic_DNA"/>
</dbReference>
<dbReference type="SUPFAM" id="SSF50998">
    <property type="entry name" value="Quinoprotein alcohol dehydrogenase-like"/>
    <property type="match status" value="1"/>
</dbReference>
<reference evidence="2 3" key="1">
    <citation type="submission" date="2019-01" db="EMBL/GenBank/DDBJ databases">
        <title>Complete genome sequence of Cohnella hallensis HS21 isolated from Korean fir (Abies koreana) rhizospheric soil.</title>
        <authorList>
            <person name="Jiang L."/>
            <person name="Kang S.W."/>
            <person name="Kim S."/>
            <person name="Jung J."/>
            <person name="Kim C.Y."/>
            <person name="Kim D.H."/>
            <person name="Kim S.W."/>
            <person name="Lee J."/>
        </authorList>
    </citation>
    <scope>NUCLEOTIDE SEQUENCE [LARGE SCALE GENOMIC DNA]</scope>
    <source>
        <strain evidence="2 3">HS21</strain>
    </source>
</reference>
<dbReference type="OrthoDB" id="2664209at2"/>
<gene>
    <name evidence="2" type="ORF">KCTCHS21_03340</name>
</gene>
<sequence length="444" mass="47621">MYRYAPSEGVARLLRSTVVIVLLLAMVWVTLPLTVANAEKPVVSSKGSSSSYTIQAPEVTPKWTAVVDTVDEGATLAEDGLVFAFSGKKLIAINATTGKVLYRYGSKLKPTVSYQKGIVYGATEDGKVYALDAKAGSTKWLSVSGIASKGNPLPLGDTVYVTKDNQTYALEAATGKVLWKSEEPQADGAGIISEENNGIVYQVFSVQGALSSTQLDAFDKKTGKKLWGHFAQSAPLTIRNGIVYSVADSYQIPDAGDPNRNITINAYNNKTGELKESRVYSWSLSGQPPYSPWSGSTVLNGNDLYIATDSNVVKYDFNAYEKGGKPLKQWVKPSSTEITGSVYSERLFLVDQSSGIVQGLKLSTGRLVGWSTDNPAVQTDIYGNGVFIGQSDGVFHGYNLQTGKPIFTVHTGSRQYGQTLKSGSTLIIQTAGKLTGVTIPKSIL</sequence>
<dbReference type="Pfam" id="PF13360">
    <property type="entry name" value="PQQ_2"/>
    <property type="match status" value="1"/>
</dbReference>
<evidence type="ECO:0000259" key="1">
    <source>
        <dbReference type="Pfam" id="PF13360"/>
    </source>
</evidence>
<keyword evidence="2" id="KW-0418">Kinase</keyword>